<keyword evidence="1" id="KW-0472">Membrane</keyword>
<sequence length="344" mass="39656">MAFLFLFSAIYIYVYNQMGERNISKAIILFSFPSMFWIGYSQRIDLKKWDLPIWVVVIGLGLHGAMNFLNNRTLLVTSEVRSTVDVWTKSEWIMTGQISLFIMLAGVTYYIFSALKMQDKPFLKITLICLWTVGMLYNAFGSTRTVVYASIINVILCIAVTIIKFHYDLKRQLKYMFYVLLVIFIIYMVYSLNLFGIKTWISDLPLFRRIIRLNAVNKVSDLSTRQGQITAALSQIFVHPWGKYTMRFSSTLDFIHNTWLNIAYTTGIIPAFLFFVYCILSLKDAFCIVKYGSDWKAALLILGIFSSIMTYWCLEPVCEAVPSVISLFCFIHGYAMACFEKGAL</sequence>
<dbReference type="RefSeq" id="WP_249310510.1">
    <property type="nucleotide sequence ID" value="NZ_JACRSU010000001.1"/>
</dbReference>
<gene>
    <name evidence="2" type="ORF">H8698_00285</name>
</gene>
<reference evidence="2" key="1">
    <citation type="submission" date="2020-08" db="EMBL/GenBank/DDBJ databases">
        <title>Genome public.</title>
        <authorList>
            <person name="Liu C."/>
            <person name="Sun Q."/>
        </authorList>
    </citation>
    <scope>NUCLEOTIDE SEQUENCE</scope>
    <source>
        <strain evidence="2">H8</strain>
    </source>
</reference>
<evidence type="ECO:0000256" key="1">
    <source>
        <dbReference type="SAM" id="Phobius"/>
    </source>
</evidence>
<feature type="transmembrane region" description="Helical" evidence="1">
    <location>
        <begin position="175"/>
        <end position="197"/>
    </location>
</feature>
<feature type="transmembrane region" description="Helical" evidence="1">
    <location>
        <begin position="121"/>
        <end position="140"/>
    </location>
</feature>
<feature type="transmembrane region" description="Helical" evidence="1">
    <location>
        <begin position="92"/>
        <end position="112"/>
    </location>
</feature>
<feature type="transmembrane region" description="Helical" evidence="1">
    <location>
        <begin position="51"/>
        <end position="69"/>
    </location>
</feature>
<feature type="transmembrane region" description="Helical" evidence="1">
    <location>
        <begin position="262"/>
        <end position="282"/>
    </location>
</feature>
<keyword evidence="1" id="KW-0812">Transmembrane</keyword>
<name>A0A926DKH9_9FIRM</name>
<proteinExistence type="predicted"/>
<keyword evidence="1" id="KW-1133">Transmembrane helix</keyword>
<evidence type="ECO:0000313" key="2">
    <source>
        <dbReference type="EMBL" id="MBC8539412.1"/>
    </source>
</evidence>
<dbReference type="EMBL" id="JACRSU010000001">
    <property type="protein sequence ID" value="MBC8539412.1"/>
    <property type="molecule type" value="Genomic_DNA"/>
</dbReference>
<keyword evidence="3" id="KW-1185">Reference proteome</keyword>
<comment type="caution">
    <text evidence="2">The sequence shown here is derived from an EMBL/GenBank/DDBJ whole genome shotgun (WGS) entry which is preliminary data.</text>
</comment>
<dbReference type="AlphaFoldDB" id="A0A926DKH9"/>
<accession>A0A926DKH9</accession>
<organism evidence="2 3">
    <name type="scientific">Congzhengia minquanensis</name>
    <dbReference type="NCBI Taxonomy" id="2763657"/>
    <lineage>
        <taxon>Bacteria</taxon>
        <taxon>Bacillati</taxon>
        <taxon>Bacillota</taxon>
        <taxon>Clostridia</taxon>
        <taxon>Eubacteriales</taxon>
        <taxon>Oscillospiraceae</taxon>
        <taxon>Congzhengia</taxon>
    </lineage>
</organism>
<feature type="transmembrane region" description="Helical" evidence="1">
    <location>
        <begin position="320"/>
        <end position="339"/>
    </location>
</feature>
<feature type="transmembrane region" description="Helical" evidence="1">
    <location>
        <begin position="146"/>
        <end position="163"/>
    </location>
</feature>
<dbReference type="Proteomes" id="UP000611762">
    <property type="component" value="Unassembled WGS sequence"/>
</dbReference>
<feature type="transmembrane region" description="Helical" evidence="1">
    <location>
        <begin position="294"/>
        <end position="314"/>
    </location>
</feature>
<evidence type="ECO:0000313" key="3">
    <source>
        <dbReference type="Proteomes" id="UP000611762"/>
    </source>
</evidence>
<protein>
    <submittedName>
        <fullName evidence="2">Uncharacterized protein</fullName>
    </submittedName>
</protein>
<feature type="transmembrane region" description="Helical" evidence="1">
    <location>
        <begin position="23"/>
        <end position="39"/>
    </location>
</feature>